<feature type="region of interest" description="Disordered" evidence="4">
    <location>
        <begin position="42"/>
        <end position="61"/>
    </location>
</feature>
<evidence type="ECO:0000259" key="5">
    <source>
        <dbReference type="PROSITE" id="PS51900"/>
    </source>
</evidence>
<dbReference type="PROSITE" id="PS51900">
    <property type="entry name" value="CB"/>
    <property type="match status" value="1"/>
</dbReference>
<gene>
    <name evidence="6" type="ORF">ACFQZM_36740</name>
</gene>
<dbReference type="Gene3D" id="1.10.443.10">
    <property type="entry name" value="Intergrase catalytic core"/>
    <property type="match status" value="1"/>
</dbReference>
<dbReference type="PANTHER" id="PTHR34605:SF3">
    <property type="entry name" value="P CELL-TYPE AGGLUTINATION PROTEIN MAP4-LIKE-RELATED"/>
    <property type="match status" value="1"/>
</dbReference>
<evidence type="ECO:0000256" key="1">
    <source>
        <dbReference type="ARBA" id="ARBA00023125"/>
    </source>
</evidence>
<dbReference type="InterPro" id="IPR011010">
    <property type="entry name" value="DNA_brk_join_enz"/>
</dbReference>
<name>A0ABW2Y0Q7_9ACTN</name>
<dbReference type="RefSeq" id="WP_131755428.1">
    <property type="nucleotide sequence ID" value="NZ_CAACUY010000005.1"/>
</dbReference>
<feature type="domain" description="Core-binding (CB)" evidence="5">
    <location>
        <begin position="65"/>
        <end position="150"/>
    </location>
</feature>
<evidence type="ECO:0000313" key="6">
    <source>
        <dbReference type="EMBL" id="MFD0690086.1"/>
    </source>
</evidence>
<organism evidence="6 7">
    <name type="scientific">Actinomadura fibrosa</name>
    <dbReference type="NCBI Taxonomy" id="111802"/>
    <lineage>
        <taxon>Bacteria</taxon>
        <taxon>Bacillati</taxon>
        <taxon>Actinomycetota</taxon>
        <taxon>Actinomycetes</taxon>
        <taxon>Streptosporangiales</taxon>
        <taxon>Thermomonosporaceae</taxon>
        <taxon>Actinomadura</taxon>
    </lineage>
</organism>
<dbReference type="PANTHER" id="PTHR34605">
    <property type="entry name" value="PHAGE_INTEGRASE DOMAIN-CONTAINING PROTEIN"/>
    <property type="match status" value="1"/>
</dbReference>
<dbReference type="InterPro" id="IPR010998">
    <property type="entry name" value="Integrase_recombinase_N"/>
</dbReference>
<dbReference type="Proteomes" id="UP001597063">
    <property type="component" value="Unassembled WGS sequence"/>
</dbReference>
<dbReference type="SUPFAM" id="SSF47823">
    <property type="entry name" value="lambda integrase-like, N-terminal domain"/>
    <property type="match status" value="1"/>
</dbReference>
<dbReference type="EMBL" id="JBHTGP010000018">
    <property type="protein sequence ID" value="MFD0690086.1"/>
    <property type="molecule type" value="Genomic_DNA"/>
</dbReference>
<protein>
    <submittedName>
        <fullName evidence="6">Tyrosine-type recombinase/integrase</fullName>
    </submittedName>
</protein>
<evidence type="ECO:0000256" key="3">
    <source>
        <dbReference type="PROSITE-ProRule" id="PRU01248"/>
    </source>
</evidence>
<proteinExistence type="predicted"/>
<keyword evidence="2" id="KW-0233">DNA recombination</keyword>
<dbReference type="InterPro" id="IPR052925">
    <property type="entry name" value="Phage_Integrase-like_Recomb"/>
</dbReference>
<feature type="region of interest" description="Disordered" evidence="4">
    <location>
        <begin position="1"/>
        <end position="28"/>
    </location>
</feature>
<evidence type="ECO:0000313" key="7">
    <source>
        <dbReference type="Proteomes" id="UP001597063"/>
    </source>
</evidence>
<evidence type="ECO:0000256" key="2">
    <source>
        <dbReference type="ARBA" id="ARBA00023172"/>
    </source>
</evidence>
<comment type="caution">
    <text evidence="6">The sequence shown here is derived from an EMBL/GenBank/DDBJ whole genome shotgun (WGS) entry which is preliminary data.</text>
</comment>
<dbReference type="InterPro" id="IPR044068">
    <property type="entry name" value="CB"/>
</dbReference>
<dbReference type="InterPro" id="IPR013762">
    <property type="entry name" value="Integrase-like_cat_sf"/>
</dbReference>
<keyword evidence="7" id="KW-1185">Reference proteome</keyword>
<sequence>MDAQHVAEVDGVVPSSGDASMAPEAGEVPPVAAALSGVVVPAHRPPAPSVPGEAGDEAQREADLSLSAGAAERIERALAVSSRTAYAKHWRGFARWCWLTGRTPMPATAQTLATYLDHLSRTPTGRGTPIAPGTLSNVLGALQAVHKAAGQVADVRLARSVLKDYRRERAAAGHRTRKSLPITTDVLRTLVEATLDAVAAPDTAPPDARRITPLRALHTQVTLVLGLALAARSSEIADLDIADVAFPAPGRMIVTIGSSKTDQEGRGSDQSIQHGAHVETCPVRLTQAWVDTLAAHGITDGPLIRGLDRHGRLAGTPGYAGRLPADGVPRITNNALNALVRTAVARANATAVARGRTAPLADPGQWSWHGVRAGLATSGGEANLPPTTIAERGRWKSLIMVMQYWRDGAAWRRQIEAEIGL</sequence>
<accession>A0ABW2Y0Q7</accession>
<dbReference type="SUPFAM" id="SSF56349">
    <property type="entry name" value="DNA breaking-rejoining enzymes"/>
    <property type="match status" value="1"/>
</dbReference>
<reference evidence="7" key="1">
    <citation type="journal article" date="2019" name="Int. J. Syst. Evol. Microbiol.">
        <title>The Global Catalogue of Microorganisms (GCM) 10K type strain sequencing project: providing services to taxonomists for standard genome sequencing and annotation.</title>
        <authorList>
            <consortium name="The Broad Institute Genomics Platform"/>
            <consortium name="The Broad Institute Genome Sequencing Center for Infectious Disease"/>
            <person name="Wu L."/>
            <person name="Ma J."/>
        </authorList>
    </citation>
    <scope>NUCLEOTIDE SEQUENCE [LARGE SCALE GENOMIC DNA]</scope>
    <source>
        <strain evidence="7">JCM 9371</strain>
    </source>
</reference>
<evidence type="ECO:0000256" key="4">
    <source>
        <dbReference type="SAM" id="MobiDB-lite"/>
    </source>
</evidence>
<keyword evidence="1 3" id="KW-0238">DNA-binding</keyword>
<dbReference type="Gene3D" id="1.10.150.130">
    <property type="match status" value="1"/>
</dbReference>